<name>A0A840NRT2_9PSEU</name>
<protein>
    <submittedName>
        <fullName evidence="1">Uncharacterized protein</fullName>
    </submittedName>
</protein>
<accession>A0A840NRT2</accession>
<gene>
    <name evidence="1" type="ORF">BJ969_005791</name>
</gene>
<dbReference type="Proteomes" id="UP000580474">
    <property type="component" value="Unassembled WGS sequence"/>
</dbReference>
<sequence>MERAKLFGLAEIDPDTDEPDPEQIRLWGMELPEGHAVVYWRASGRSQVATFASASRAAQRFGPLYDLALVYP</sequence>
<dbReference type="EMBL" id="JACHIV010000001">
    <property type="protein sequence ID" value="MBB5072703.1"/>
    <property type="molecule type" value="Genomic_DNA"/>
</dbReference>
<dbReference type="AlphaFoldDB" id="A0A840NRT2"/>
<evidence type="ECO:0000313" key="1">
    <source>
        <dbReference type="EMBL" id="MBB5072703.1"/>
    </source>
</evidence>
<proteinExistence type="predicted"/>
<organism evidence="1 2">
    <name type="scientific">Saccharopolyspora gloriosae</name>
    <dbReference type="NCBI Taxonomy" id="455344"/>
    <lineage>
        <taxon>Bacteria</taxon>
        <taxon>Bacillati</taxon>
        <taxon>Actinomycetota</taxon>
        <taxon>Actinomycetes</taxon>
        <taxon>Pseudonocardiales</taxon>
        <taxon>Pseudonocardiaceae</taxon>
        <taxon>Saccharopolyspora</taxon>
    </lineage>
</organism>
<evidence type="ECO:0000313" key="2">
    <source>
        <dbReference type="Proteomes" id="UP000580474"/>
    </source>
</evidence>
<reference evidence="1 2" key="1">
    <citation type="submission" date="2020-08" db="EMBL/GenBank/DDBJ databases">
        <title>Sequencing the genomes of 1000 actinobacteria strains.</title>
        <authorList>
            <person name="Klenk H.-P."/>
        </authorList>
    </citation>
    <scope>NUCLEOTIDE SEQUENCE [LARGE SCALE GENOMIC DNA]</scope>
    <source>
        <strain evidence="1 2">DSM 45582</strain>
    </source>
</reference>
<keyword evidence="2" id="KW-1185">Reference proteome</keyword>
<dbReference type="RefSeq" id="WP_184484234.1">
    <property type="nucleotide sequence ID" value="NZ_JACHIV010000001.1"/>
</dbReference>
<comment type="caution">
    <text evidence="1">The sequence shown here is derived from an EMBL/GenBank/DDBJ whole genome shotgun (WGS) entry which is preliminary data.</text>
</comment>